<name>A0AAV4VD91_9ARAC</name>
<dbReference type="AlphaFoldDB" id="A0AAV4VD91"/>
<protein>
    <submittedName>
        <fullName evidence="1">Uncharacterized protein</fullName>
    </submittedName>
</protein>
<proteinExistence type="predicted"/>
<dbReference type="Proteomes" id="UP001054837">
    <property type="component" value="Unassembled WGS sequence"/>
</dbReference>
<comment type="caution">
    <text evidence="1">The sequence shown here is derived from an EMBL/GenBank/DDBJ whole genome shotgun (WGS) entry which is preliminary data.</text>
</comment>
<accession>A0AAV4VD91</accession>
<reference evidence="1 2" key="1">
    <citation type="submission" date="2021-06" db="EMBL/GenBank/DDBJ databases">
        <title>Caerostris darwini draft genome.</title>
        <authorList>
            <person name="Kono N."/>
            <person name="Arakawa K."/>
        </authorList>
    </citation>
    <scope>NUCLEOTIDE SEQUENCE [LARGE SCALE GENOMIC DNA]</scope>
</reference>
<gene>
    <name evidence="1" type="ORF">CDAR_227921</name>
</gene>
<dbReference type="EMBL" id="BPLQ01012852">
    <property type="protein sequence ID" value="GIY68272.1"/>
    <property type="molecule type" value="Genomic_DNA"/>
</dbReference>
<keyword evidence="2" id="KW-1185">Reference proteome</keyword>
<evidence type="ECO:0000313" key="2">
    <source>
        <dbReference type="Proteomes" id="UP001054837"/>
    </source>
</evidence>
<sequence length="121" mass="14123">MLLYRFNLIQLTSRIEGRWGKRDTENQHNKLERNLLSGKANVREWTLMWNPQQIALQFCDPPLCNSLLVKSRWSEIVREQAHFPVDCDRTLKTFCGCSQTLNFTYGKQTVRNGFQGGETSL</sequence>
<organism evidence="1 2">
    <name type="scientific">Caerostris darwini</name>
    <dbReference type="NCBI Taxonomy" id="1538125"/>
    <lineage>
        <taxon>Eukaryota</taxon>
        <taxon>Metazoa</taxon>
        <taxon>Ecdysozoa</taxon>
        <taxon>Arthropoda</taxon>
        <taxon>Chelicerata</taxon>
        <taxon>Arachnida</taxon>
        <taxon>Araneae</taxon>
        <taxon>Araneomorphae</taxon>
        <taxon>Entelegynae</taxon>
        <taxon>Araneoidea</taxon>
        <taxon>Araneidae</taxon>
        <taxon>Caerostris</taxon>
    </lineage>
</organism>
<evidence type="ECO:0000313" key="1">
    <source>
        <dbReference type="EMBL" id="GIY68272.1"/>
    </source>
</evidence>